<dbReference type="PANTHER" id="PTHR13878">
    <property type="entry name" value="GULONOLACTONE OXIDASE"/>
    <property type="match status" value="1"/>
</dbReference>
<evidence type="ECO:0000256" key="3">
    <source>
        <dbReference type="SAM" id="SignalP"/>
    </source>
</evidence>
<dbReference type="InterPro" id="IPR050432">
    <property type="entry name" value="FAD-linked_Oxidoreductases_BP"/>
</dbReference>
<feature type="chain" id="PRO_5008098711" description="FAD-binding PCMH-type domain-containing protein" evidence="3">
    <location>
        <begin position="28"/>
        <end position="602"/>
    </location>
</feature>
<proteinExistence type="inferred from homology"/>
<evidence type="ECO:0000256" key="1">
    <source>
        <dbReference type="ARBA" id="ARBA00005466"/>
    </source>
</evidence>
<evidence type="ECO:0000313" key="5">
    <source>
        <dbReference type="EMBL" id="OAP62842.1"/>
    </source>
</evidence>
<sequence>MRSGKMMSRFRLAILCCVFFLSNATQAVPQQYCKPVVGTPGWPSISDWHALNDTVSGHLITPVPPGLVCQTNSSVYSAQACGQLLAQWSNSSFHAEDPFTTDYNDDSCLPDPRAPCSTALLPAYVVNATNVADVQAACRFAYKTGVRLIVKGTGHDFLGRSSGRSSLSIWTHNIRGVNVTMGDSRAKRYGGVASVKISAGMRFGEIYQAASSYNLTLVGGADPNVGIGGWVTGAGHAPISALYGLGADQVLEMEVVTANGTYLTINEDSYPGLFWAMRGGGGSTFAVLISVTVRAYSVLPTTVYAFNYNTTANSDTFWSLVAYFHNQLPELSDAGVMGYYFIMPNNSAAQSDPARMGSVWGIWLVPHKTIEEAQKILMPMEQTISNNSHNWTDVVFLSNSSVAVPDFTKFWLTVITSQSVGSEVRLGSRLLDRAALKTVPTKLKSLFKQANPLPQYSILGHLVAGKGVRTVRNGIPGGSNSVLPAWRDAYVHVVLPRSWAFLNETQKIATTTQLRNVETEALRELAPNMGAYVNEADPTEPHWQRTFWGSNYARLLQLKQFWDPKSVFWCVPCVGHMDGWEVVSQVGVEGAVGESPGRICRT</sequence>
<keyword evidence="3" id="KW-0732">Signal</keyword>
<dbReference type="OrthoDB" id="9983560at2759"/>
<organism evidence="5 6">
    <name type="scientific">Fonsecaea erecta</name>
    <dbReference type="NCBI Taxonomy" id="1367422"/>
    <lineage>
        <taxon>Eukaryota</taxon>
        <taxon>Fungi</taxon>
        <taxon>Dikarya</taxon>
        <taxon>Ascomycota</taxon>
        <taxon>Pezizomycotina</taxon>
        <taxon>Eurotiomycetes</taxon>
        <taxon>Chaetothyriomycetidae</taxon>
        <taxon>Chaetothyriales</taxon>
        <taxon>Herpotrichiellaceae</taxon>
        <taxon>Fonsecaea</taxon>
    </lineage>
</organism>
<evidence type="ECO:0000259" key="4">
    <source>
        <dbReference type="PROSITE" id="PS51387"/>
    </source>
</evidence>
<dbReference type="InterPro" id="IPR016166">
    <property type="entry name" value="FAD-bd_PCMH"/>
</dbReference>
<feature type="signal peptide" evidence="3">
    <location>
        <begin position="1"/>
        <end position="27"/>
    </location>
</feature>
<gene>
    <name evidence="5" type="ORF">AYL99_02069</name>
</gene>
<feature type="domain" description="FAD-binding PCMH-type" evidence="4">
    <location>
        <begin position="118"/>
        <end position="298"/>
    </location>
</feature>
<dbReference type="GO" id="GO:0016491">
    <property type="term" value="F:oxidoreductase activity"/>
    <property type="evidence" value="ECO:0007669"/>
    <property type="project" value="UniProtKB-KW"/>
</dbReference>
<dbReference type="EMBL" id="LVYI01000002">
    <property type="protein sequence ID" value="OAP62842.1"/>
    <property type="molecule type" value="Genomic_DNA"/>
</dbReference>
<protein>
    <recommendedName>
        <fullName evidence="4">FAD-binding PCMH-type domain-containing protein</fullName>
    </recommendedName>
</protein>
<dbReference type="Pfam" id="PF01565">
    <property type="entry name" value="FAD_binding_4"/>
    <property type="match status" value="1"/>
</dbReference>
<dbReference type="AlphaFoldDB" id="A0A178ZSZ6"/>
<dbReference type="SUPFAM" id="SSF56176">
    <property type="entry name" value="FAD-binding/transporter-associated domain-like"/>
    <property type="match status" value="1"/>
</dbReference>
<comment type="similarity">
    <text evidence="1">Belongs to the oxygen-dependent FAD-linked oxidoreductase family.</text>
</comment>
<dbReference type="Proteomes" id="UP000078343">
    <property type="component" value="Unassembled WGS sequence"/>
</dbReference>
<keyword evidence="2" id="KW-0560">Oxidoreductase</keyword>
<dbReference type="InterPro" id="IPR016169">
    <property type="entry name" value="FAD-bd_PCMH_sub2"/>
</dbReference>
<dbReference type="PROSITE" id="PS51387">
    <property type="entry name" value="FAD_PCMH"/>
    <property type="match status" value="1"/>
</dbReference>
<dbReference type="GO" id="GO:0071949">
    <property type="term" value="F:FAD binding"/>
    <property type="evidence" value="ECO:0007669"/>
    <property type="project" value="InterPro"/>
</dbReference>
<dbReference type="GeneID" id="30006239"/>
<accession>A0A178ZSZ6</accession>
<name>A0A178ZSZ6_9EURO</name>
<reference evidence="5 6" key="1">
    <citation type="submission" date="2016-04" db="EMBL/GenBank/DDBJ databases">
        <title>Draft genome of Fonsecaea erecta CBS 125763.</title>
        <authorList>
            <person name="Weiss V.A."/>
            <person name="Vicente V.A."/>
            <person name="Raittz R.T."/>
            <person name="Moreno L.F."/>
            <person name="De Souza E.M."/>
            <person name="Pedrosa F.O."/>
            <person name="Steffens M.B."/>
            <person name="Faoro H."/>
            <person name="Tadra-Sfeir M.Z."/>
            <person name="Najafzadeh M.J."/>
            <person name="Felipe M.S."/>
            <person name="Teixeira M."/>
            <person name="Sun J."/>
            <person name="Xi L."/>
            <person name="Gomes R."/>
            <person name="De Azevedo C.M."/>
            <person name="Salgado C.G."/>
            <person name="Da Silva M.B."/>
            <person name="Nascimento M.F."/>
            <person name="Queiroz-Telles F."/>
            <person name="Attili D.S."/>
            <person name="Gorbushina A."/>
        </authorList>
    </citation>
    <scope>NUCLEOTIDE SEQUENCE [LARGE SCALE GENOMIC DNA]</scope>
    <source>
        <strain evidence="5 6">CBS 125763</strain>
    </source>
</reference>
<dbReference type="RefSeq" id="XP_018696209.1">
    <property type="nucleotide sequence ID" value="XM_018833585.1"/>
</dbReference>
<evidence type="ECO:0000256" key="2">
    <source>
        <dbReference type="ARBA" id="ARBA00023002"/>
    </source>
</evidence>
<dbReference type="InterPro" id="IPR006094">
    <property type="entry name" value="Oxid_FAD_bind_N"/>
</dbReference>
<keyword evidence="6" id="KW-1185">Reference proteome</keyword>
<dbReference type="Gene3D" id="3.30.465.10">
    <property type="match status" value="2"/>
</dbReference>
<dbReference type="Pfam" id="PF08031">
    <property type="entry name" value="BBE"/>
    <property type="match status" value="1"/>
</dbReference>
<dbReference type="InterPro" id="IPR012951">
    <property type="entry name" value="BBE"/>
</dbReference>
<dbReference type="STRING" id="1367422.A0A178ZSZ6"/>
<dbReference type="InterPro" id="IPR036318">
    <property type="entry name" value="FAD-bd_PCMH-like_sf"/>
</dbReference>
<evidence type="ECO:0000313" key="6">
    <source>
        <dbReference type="Proteomes" id="UP000078343"/>
    </source>
</evidence>
<comment type="caution">
    <text evidence="5">The sequence shown here is derived from an EMBL/GenBank/DDBJ whole genome shotgun (WGS) entry which is preliminary data.</text>
</comment>
<dbReference type="PANTHER" id="PTHR13878:SF91">
    <property type="entry name" value="FAD BINDING DOMAIN PROTEIN (AFU_ORTHOLOGUE AFUA_6G12070)-RELATED"/>
    <property type="match status" value="1"/>
</dbReference>